<dbReference type="EMBL" id="LAVV01002510">
    <property type="protein sequence ID" value="KNZ62764.1"/>
    <property type="molecule type" value="Genomic_DNA"/>
</dbReference>
<comment type="caution">
    <text evidence="1">The sequence shown here is derived from an EMBL/GenBank/DDBJ whole genome shotgun (WGS) entry which is preliminary data.</text>
</comment>
<dbReference type="VEuPathDB" id="FungiDB:VP01_1225g10"/>
<name>A0A0L6VPX8_9BASI</name>
<accession>A0A0L6VPX8</accession>
<evidence type="ECO:0000313" key="1">
    <source>
        <dbReference type="EMBL" id="KNZ62764.1"/>
    </source>
</evidence>
<keyword evidence="2" id="KW-1185">Reference proteome</keyword>
<evidence type="ECO:0000313" key="2">
    <source>
        <dbReference type="Proteomes" id="UP000037035"/>
    </source>
</evidence>
<proteinExistence type="predicted"/>
<organism evidence="1 2">
    <name type="scientific">Puccinia sorghi</name>
    <dbReference type="NCBI Taxonomy" id="27349"/>
    <lineage>
        <taxon>Eukaryota</taxon>
        <taxon>Fungi</taxon>
        <taxon>Dikarya</taxon>
        <taxon>Basidiomycota</taxon>
        <taxon>Pucciniomycotina</taxon>
        <taxon>Pucciniomycetes</taxon>
        <taxon>Pucciniales</taxon>
        <taxon>Pucciniaceae</taxon>
        <taxon>Puccinia</taxon>
    </lineage>
</organism>
<sequence>MSSSKNRKISSHFIENKTFNNKNLYQIMSSWLLKQEISFHYCELVSSFFKKTWADTSGKMLIWSYRRQFPINFQINKFNLIHYVWKTKGNCFKVIQLGLKLVSWHHKGSFLAERIFNILNQHQRQHKISIFLKYFL</sequence>
<dbReference type="AlphaFoldDB" id="A0A0L6VPX8"/>
<dbReference type="Proteomes" id="UP000037035">
    <property type="component" value="Unassembled WGS sequence"/>
</dbReference>
<reference evidence="1 2" key="1">
    <citation type="submission" date="2015-08" db="EMBL/GenBank/DDBJ databases">
        <title>Next Generation Sequencing and Analysis of the Genome of Puccinia sorghi L Schw, the Causal Agent of Maize Common Rust.</title>
        <authorList>
            <person name="Rochi L."/>
            <person name="Burguener G."/>
            <person name="Darino M."/>
            <person name="Turjanski A."/>
            <person name="Kreff E."/>
            <person name="Dieguez M.J."/>
            <person name="Sacco F."/>
        </authorList>
    </citation>
    <scope>NUCLEOTIDE SEQUENCE [LARGE SCALE GENOMIC DNA]</scope>
    <source>
        <strain evidence="1 2">RO10H11247</strain>
    </source>
</reference>
<gene>
    <name evidence="1" type="ORF">VP01_1225g10</name>
</gene>
<protein>
    <submittedName>
        <fullName evidence="1">Uncharacterized protein</fullName>
    </submittedName>
</protein>